<evidence type="ECO:0000256" key="1">
    <source>
        <dbReference type="SAM" id="MobiDB-lite"/>
    </source>
</evidence>
<reference evidence="2" key="1">
    <citation type="journal article" date="2023" name="G3 (Bethesda)">
        <title>A reference genome for the long-term kleptoplast-retaining sea slug Elysia crispata morphotype clarki.</title>
        <authorList>
            <person name="Eastman K.E."/>
            <person name="Pendleton A.L."/>
            <person name="Shaikh M.A."/>
            <person name="Suttiyut T."/>
            <person name="Ogas R."/>
            <person name="Tomko P."/>
            <person name="Gavelis G."/>
            <person name="Widhalm J.R."/>
            <person name="Wisecaver J.H."/>
        </authorList>
    </citation>
    <scope>NUCLEOTIDE SEQUENCE</scope>
    <source>
        <strain evidence="2">ECLA1</strain>
    </source>
</reference>
<accession>A0AAE1E8K0</accession>
<dbReference type="AlphaFoldDB" id="A0AAE1E8K0"/>
<gene>
    <name evidence="2" type="ORF">RRG08_057395</name>
</gene>
<name>A0AAE1E8K0_9GAST</name>
<feature type="region of interest" description="Disordered" evidence="1">
    <location>
        <begin position="95"/>
        <end position="141"/>
    </location>
</feature>
<dbReference type="Proteomes" id="UP001283361">
    <property type="component" value="Unassembled WGS sequence"/>
</dbReference>
<organism evidence="2 3">
    <name type="scientific">Elysia crispata</name>
    <name type="common">lettuce slug</name>
    <dbReference type="NCBI Taxonomy" id="231223"/>
    <lineage>
        <taxon>Eukaryota</taxon>
        <taxon>Metazoa</taxon>
        <taxon>Spiralia</taxon>
        <taxon>Lophotrochozoa</taxon>
        <taxon>Mollusca</taxon>
        <taxon>Gastropoda</taxon>
        <taxon>Heterobranchia</taxon>
        <taxon>Euthyneura</taxon>
        <taxon>Panpulmonata</taxon>
        <taxon>Sacoglossa</taxon>
        <taxon>Placobranchoidea</taxon>
        <taxon>Plakobranchidae</taxon>
        <taxon>Elysia</taxon>
    </lineage>
</organism>
<evidence type="ECO:0000313" key="2">
    <source>
        <dbReference type="EMBL" id="KAK3797942.1"/>
    </source>
</evidence>
<comment type="caution">
    <text evidence="2">The sequence shown here is derived from an EMBL/GenBank/DDBJ whole genome shotgun (WGS) entry which is preliminary data.</text>
</comment>
<dbReference type="EMBL" id="JAWDGP010000734">
    <property type="protein sequence ID" value="KAK3797942.1"/>
    <property type="molecule type" value="Genomic_DNA"/>
</dbReference>
<feature type="region of interest" description="Disordered" evidence="1">
    <location>
        <begin position="1"/>
        <end position="29"/>
    </location>
</feature>
<protein>
    <submittedName>
        <fullName evidence="2">Uncharacterized protein</fullName>
    </submittedName>
</protein>
<feature type="region of interest" description="Disordered" evidence="1">
    <location>
        <begin position="44"/>
        <end position="65"/>
    </location>
</feature>
<proteinExistence type="predicted"/>
<keyword evidence="3" id="KW-1185">Reference proteome</keyword>
<evidence type="ECO:0000313" key="3">
    <source>
        <dbReference type="Proteomes" id="UP001283361"/>
    </source>
</evidence>
<sequence length="141" mass="15238">MVSSKDKRRSCEGMSSQEMGDTSHVKSLPVEQPMANQAMLIALQNTPNTESPPSPKKTGHPQTTEIICRRDLEARACPTQPHSIIYQIAATAPPMNAPQSHRVVPTCSPPGSSAGADDSRRQPVECGALRQPFGPDHRSRS</sequence>